<protein>
    <submittedName>
        <fullName evidence="2">Uncharacterized protein</fullName>
    </submittedName>
</protein>
<proteinExistence type="predicted"/>
<feature type="region of interest" description="Disordered" evidence="1">
    <location>
        <begin position="34"/>
        <end position="63"/>
    </location>
</feature>
<reference evidence="2" key="1">
    <citation type="submission" date="2021-01" db="EMBL/GenBank/DDBJ databases">
        <authorList>
            <person name="Corre E."/>
            <person name="Pelletier E."/>
            <person name="Niang G."/>
            <person name="Scheremetjew M."/>
            <person name="Finn R."/>
            <person name="Kale V."/>
            <person name="Holt S."/>
            <person name="Cochrane G."/>
            <person name="Meng A."/>
            <person name="Brown T."/>
            <person name="Cohen L."/>
        </authorList>
    </citation>
    <scope>NUCLEOTIDE SEQUENCE</scope>
    <source>
        <strain evidence="2">GSO104</strain>
    </source>
</reference>
<dbReference type="AlphaFoldDB" id="A0A7S4RU17"/>
<dbReference type="EMBL" id="HBNS01030933">
    <property type="protein sequence ID" value="CAE4625048.1"/>
    <property type="molecule type" value="Transcribed_RNA"/>
</dbReference>
<name>A0A7S4RU17_9STRA</name>
<dbReference type="InterPro" id="IPR007511">
    <property type="entry name" value="DUF501"/>
</dbReference>
<feature type="region of interest" description="Disordered" evidence="1">
    <location>
        <begin position="308"/>
        <end position="344"/>
    </location>
</feature>
<dbReference type="PANTHER" id="PTHR37163">
    <property type="entry name" value="CONSERVED PROTEIN"/>
    <property type="match status" value="1"/>
</dbReference>
<feature type="compositionally biased region" description="Basic residues" evidence="1">
    <location>
        <begin position="319"/>
        <end position="335"/>
    </location>
</feature>
<gene>
    <name evidence="2" type="ORF">DBRI00130_LOCUS24272</name>
</gene>
<dbReference type="Pfam" id="PF04417">
    <property type="entry name" value="DUF501"/>
    <property type="match status" value="1"/>
</dbReference>
<sequence>MITKSSTLTTFMTIAMIASFKPASIVAMTATTSSTSSSSISPSPTSSSSSPLTEQYFPGSKSITPDDLRALSRQLGTHRSVAQASIGVPSNCKCQYNYPQAFLLDPIPPPRTEHALQRMSSSLLKLTCPLLVEAIDELEDEGGIEQLNQKLLSEGESGDDNNEKGREIVEGKNKSSSNNSRWVEAAIHANKVHASSRNEILMHKFNNNKEDMDLALHSKLGERGAVYFKTAGVAGMTSTTTTVKDLKCLHAHVADTLFRGDADAPIGSKVLQNLNVPVEGANDCWKRCCPPSDIISSAVGDDNVQEDDVVIPAAPAPRNKQRKKRVKEIARKKRRREEAEKKKE</sequence>
<organism evidence="2">
    <name type="scientific">Ditylum brightwellii</name>
    <dbReference type="NCBI Taxonomy" id="49249"/>
    <lineage>
        <taxon>Eukaryota</taxon>
        <taxon>Sar</taxon>
        <taxon>Stramenopiles</taxon>
        <taxon>Ochrophyta</taxon>
        <taxon>Bacillariophyta</taxon>
        <taxon>Mediophyceae</taxon>
        <taxon>Lithodesmiophycidae</taxon>
        <taxon>Lithodesmiales</taxon>
        <taxon>Lithodesmiaceae</taxon>
        <taxon>Ditylum</taxon>
    </lineage>
</organism>
<evidence type="ECO:0000313" key="2">
    <source>
        <dbReference type="EMBL" id="CAE4625048.1"/>
    </source>
</evidence>
<feature type="region of interest" description="Disordered" evidence="1">
    <location>
        <begin position="152"/>
        <end position="180"/>
    </location>
</feature>
<feature type="compositionally biased region" description="Low complexity" evidence="1">
    <location>
        <begin position="34"/>
        <end position="51"/>
    </location>
</feature>
<dbReference type="PANTHER" id="PTHR37163:SF1">
    <property type="entry name" value="DUF501 DOMAIN-CONTAINING PROTEIN"/>
    <property type="match status" value="1"/>
</dbReference>
<evidence type="ECO:0000256" key="1">
    <source>
        <dbReference type="SAM" id="MobiDB-lite"/>
    </source>
</evidence>
<feature type="compositionally biased region" description="Basic and acidic residues" evidence="1">
    <location>
        <begin position="161"/>
        <end position="173"/>
    </location>
</feature>
<accession>A0A7S4RU17</accession>